<sequence>MVTVYPSFSPRSTRKWICDNVLEKGLLRLQKMLNIHEIQRLSNVSFCRIPIF</sequence>
<name>A0A0L8HC04_OCTBM</name>
<protein>
    <submittedName>
        <fullName evidence="1">Uncharacterized protein</fullName>
    </submittedName>
</protein>
<reference evidence="1" key="1">
    <citation type="submission" date="2015-07" db="EMBL/GenBank/DDBJ databases">
        <title>MeaNS - Measles Nucleotide Surveillance Program.</title>
        <authorList>
            <person name="Tran T."/>
            <person name="Druce J."/>
        </authorList>
    </citation>
    <scope>NUCLEOTIDE SEQUENCE</scope>
    <source>
        <strain evidence="1">UCB-OBI-ISO-001</strain>
        <tissue evidence="1">Gonad</tissue>
    </source>
</reference>
<gene>
    <name evidence="1" type="ORF">OCBIM_22018961mg</name>
</gene>
<dbReference type="AlphaFoldDB" id="A0A0L8HC04"/>
<organism evidence="1">
    <name type="scientific">Octopus bimaculoides</name>
    <name type="common">California two-spotted octopus</name>
    <dbReference type="NCBI Taxonomy" id="37653"/>
    <lineage>
        <taxon>Eukaryota</taxon>
        <taxon>Metazoa</taxon>
        <taxon>Spiralia</taxon>
        <taxon>Lophotrochozoa</taxon>
        <taxon>Mollusca</taxon>
        <taxon>Cephalopoda</taxon>
        <taxon>Coleoidea</taxon>
        <taxon>Octopodiformes</taxon>
        <taxon>Octopoda</taxon>
        <taxon>Incirrata</taxon>
        <taxon>Octopodidae</taxon>
        <taxon>Octopus</taxon>
    </lineage>
</organism>
<accession>A0A0L8HC04</accession>
<dbReference type="EMBL" id="KQ418702">
    <property type="protein sequence ID" value="KOF86295.1"/>
    <property type="molecule type" value="Genomic_DNA"/>
</dbReference>
<evidence type="ECO:0000313" key="1">
    <source>
        <dbReference type="EMBL" id="KOF86295.1"/>
    </source>
</evidence>
<proteinExistence type="predicted"/>